<organism evidence="6">
    <name type="scientific">Chlamydomonas reinhardtii</name>
    <name type="common">Chlamydomonas smithii</name>
    <dbReference type="NCBI Taxonomy" id="3055"/>
    <lineage>
        <taxon>Eukaryota</taxon>
        <taxon>Viridiplantae</taxon>
        <taxon>Chlorophyta</taxon>
        <taxon>core chlorophytes</taxon>
        <taxon>Chlorophyceae</taxon>
        <taxon>CS clade</taxon>
        <taxon>Chlamydomonadales</taxon>
        <taxon>Chlamydomonadaceae</taxon>
        <taxon>Chlamydomonas</taxon>
    </lineage>
</organism>
<keyword evidence="4" id="KW-0408">Iron</keyword>
<dbReference type="SMR" id="R9S068"/>
<evidence type="ECO:0000313" key="7">
    <source>
        <dbReference type="EMBL" id="PNW84042.1"/>
    </source>
</evidence>
<evidence type="ECO:0000256" key="1">
    <source>
        <dbReference type="ARBA" id="ARBA00022448"/>
    </source>
</evidence>
<proteinExistence type="evidence at transcript level"/>
<name>R9S068_CHLRE</name>
<dbReference type="OrthoDB" id="533423at2759"/>
<reference evidence="7" key="3">
    <citation type="submission" date="2017-07" db="EMBL/GenBank/DDBJ databases">
        <title>WGS assembly of Chlamydomonas reinhardtii.</title>
        <authorList>
            <consortium name="Chlamydomonas Annotation Team"/>
            <consortium name="JGI Annotation Team"/>
            <person name="Merchant S.S."/>
            <person name="Prochnik S.E."/>
            <person name="Vallon O."/>
            <person name="Harris E.H."/>
            <person name="Karpowicz S.J."/>
            <person name="Witman G.B."/>
            <person name="Terry A."/>
            <person name="Salamov A."/>
            <person name="Fritz-Laylin L.K."/>
            <person name="Marechal-Drouard L."/>
            <person name="Marshall W.F."/>
            <person name="Qu L.H."/>
            <person name="Nelson D.R."/>
            <person name="Sanderfoot A.A."/>
            <person name="Spalding M.H."/>
            <person name="Kapitonov V.V."/>
            <person name="Ren Q."/>
            <person name="Ferris P."/>
            <person name="Lindquist E."/>
            <person name="Shapiro H."/>
            <person name="Lucas S.M."/>
            <person name="Grimwood J."/>
            <person name="Schmutz J."/>
            <person name="Grigoriev I.V."/>
            <person name="Rokhsar D.S."/>
        </authorList>
    </citation>
    <scope>NUCLEOTIDE SEQUENCE</scope>
    <source>
        <strain evidence="7">CC-503 cw92 mt+</strain>
    </source>
</reference>
<dbReference type="AlphaFoldDB" id="R9S068"/>
<sequence length="297" mass="31160">MSTNDEAGALRQAVNSWQEDLLSNPATQTLLAHAHEANGSTSSMPKVDGTPSALDRTAAISAATESLIASLEDKQLPDGLIDDILSVVDVFTTLCGLSGPSPSDSFGAGGSTRSGAPLNPAKLKLLKAATGLPVHTTSIGRRASASYCVYESMGGWETLSAAVESLYNRMRGDGRCASLFSEGNEQQLKTHMLEFLTCALGGKARFASSTLLTSQRDQLRQHGFGVGQFDILLQHMKAVLDEIGVQQETAASAIALLRCHKYLFERRQSESDHSDLPSEPVAAAPAGEVAAGGAASL</sequence>
<accession>R9S068</accession>
<dbReference type="KEGG" id="cre:CHLRE_04g218800v5"/>
<dbReference type="GeneID" id="5717841"/>
<reference evidence="6" key="2">
    <citation type="submission" date="2013-04" db="EMBL/GenBank/DDBJ databases">
        <title>A truncated hemoglobin regulated by the nitrogen source modulates nitric oxide bioactivity in Chlamydomonas reinhardtii.</title>
        <authorList>
            <person name="Sanz-Luque E."/>
            <person name="Ocana-Calahorro F."/>
            <person name="Galvan A."/>
            <person name="Fernandez E."/>
        </authorList>
    </citation>
    <scope>NUCLEOTIDE SEQUENCE</scope>
    <source>
        <strain evidence="6">704</strain>
    </source>
</reference>
<dbReference type="GO" id="GO:0019825">
    <property type="term" value="F:oxygen binding"/>
    <property type="evidence" value="ECO:0007669"/>
    <property type="project" value="InterPro"/>
</dbReference>
<dbReference type="Gramene" id="PNW84042">
    <property type="protein sequence ID" value="PNW84042"/>
    <property type="gene ID" value="CHLRE_04g218800v5"/>
</dbReference>
<dbReference type="OMA" id="LEFLTCA"/>
<protein>
    <submittedName>
        <fullName evidence="6">Truncated hemoglobin 3</fullName>
    </submittedName>
</protein>
<evidence type="ECO:0000256" key="3">
    <source>
        <dbReference type="ARBA" id="ARBA00022723"/>
    </source>
</evidence>
<dbReference type="EMBL" id="KC992718">
    <property type="protein sequence ID" value="AGM75733.1"/>
    <property type="molecule type" value="mRNA"/>
</dbReference>
<evidence type="ECO:0000256" key="4">
    <source>
        <dbReference type="ARBA" id="ARBA00023004"/>
    </source>
</evidence>
<dbReference type="Proteomes" id="UP000006906">
    <property type="component" value="Chromosome 4"/>
</dbReference>
<reference evidence="7 8" key="1">
    <citation type="journal article" date="2007" name="Science">
        <title>The Chlamydomonas genome reveals the evolution of key animal and plant functions.</title>
        <authorList>
            <person name="Merchant S.S."/>
            <person name="Prochnik S.E."/>
            <person name="Vallon O."/>
            <person name="Harris E.H."/>
            <person name="Karpowicz S.J."/>
            <person name="Witman G.B."/>
            <person name="Terry A."/>
            <person name="Salamov A."/>
            <person name="Fritz-Laylin L.K."/>
            <person name="Marechal-Drouard L."/>
            <person name="Marshall W.F."/>
            <person name="Qu L.H."/>
            <person name="Nelson D.R."/>
            <person name="Sanderfoot A.A."/>
            <person name="Spalding M.H."/>
            <person name="Kapitonov V.V."/>
            <person name="Ren Q."/>
            <person name="Ferris P."/>
            <person name="Lindquist E."/>
            <person name="Shapiro H."/>
            <person name="Lucas S.M."/>
            <person name="Grimwood J."/>
            <person name="Schmutz J."/>
            <person name="Cardol P."/>
            <person name="Cerutti H."/>
            <person name="Chanfreau G."/>
            <person name="Chen C.L."/>
            <person name="Cognat V."/>
            <person name="Croft M.T."/>
            <person name="Dent R."/>
            <person name="Dutcher S."/>
            <person name="Fernandez E."/>
            <person name="Fukuzawa H."/>
            <person name="Gonzalez-Ballester D."/>
            <person name="Gonzalez-Halphen D."/>
            <person name="Hallmann A."/>
            <person name="Hanikenne M."/>
            <person name="Hippler M."/>
            <person name="Inwood W."/>
            <person name="Jabbari K."/>
            <person name="Kalanon M."/>
            <person name="Kuras R."/>
            <person name="Lefebvre P.A."/>
            <person name="Lemaire S.D."/>
            <person name="Lobanov A.V."/>
            <person name="Lohr M."/>
            <person name="Manuell A."/>
            <person name="Meier I."/>
            <person name="Mets L."/>
            <person name="Mittag M."/>
            <person name="Mittelmeier T."/>
            <person name="Moroney J.V."/>
            <person name="Moseley J."/>
            <person name="Napoli C."/>
            <person name="Nedelcu A.M."/>
            <person name="Niyogi K."/>
            <person name="Novoselov S.V."/>
            <person name="Paulsen I.T."/>
            <person name="Pazour G."/>
            <person name="Purton S."/>
            <person name="Ral J.P."/>
            <person name="Riano-Pachon D.M."/>
            <person name="Riekhof W."/>
            <person name="Rymarquis L."/>
            <person name="Schroda M."/>
            <person name="Stern D."/>
            <person name="Umen J."/>
            <person name="Willows R."/>
            <person name="Wilson N."/>
            <person name="Zimmer S.L."/>
            <person name="Allmer J."/>
            <person name="Balk J."/>
            <person name="Bisova K."/>
            <person name="Chen C.J."/>
            <person name="Elias M."/>
            <person name="Gendler K."/>
            <person name="Hauser C."/>
            <person name="Lamb M.R."/>
            <person name="Ledford H."/>
            <person name="Long J.C."/>
            <person name="Minagawa J."/>
            <person name="Page M.D."/>
            <person name="Pan J."/>
            <person name="Pootakham W."/>
            <person name="Roje S."/>
            <person name="Rose A."/>
            <person name="Stahlberg E."/>
            <person name="Terauchi A.M."/>
            <person name="Yang P."/>
            <person name="Ball S."/>
            <person name="Bowler C."/>
            <person name="Dieckmann C.L."/>
            <person name="Gladyshev V.N."/>
            <person name="Green P."/>
            <person name="Jorgensen R."/>
            <person name="Mayfield S."/>
            <person name="Mueller-Roeber B."/>
            <person name="Rajamani S."/>
            <person name="Sayre R.T."/>
            <person name="Brokstein P."/>
            <person name="Dubchak I."/>
            <person name="Goodstein D."/>
            <person name="Hornick L."/>
            <person name="Huang Y.W."/>
            <person name="Jhaveri J."/>
            <person name="Luo Y."/>
            <person name="Martinez D."/>
            <person name="Ngau W.C."/>
            <person name="Otillar B."/>
            <person name="Poliakov A."/>
            <person name="Porter A."/>
            <person name="Szajkowski L."/>
            <person name="Werner G."/>
            <person name="Zhou K."/>
            <person name="Grigoriev I.V."/>
            <person name="Rokhsar D.S."/>
            <person name="Grossman A.R."/>
        </authorList>
    </citation>
    <scope>NUCLEOTIDE SEQUENCE [LARGE SCALE GENOMIC DNA]</scope>
    <source>
        <strain evidence="8">CC-503</strain>
        <strain evidence="7">CC-503 cw92 mt+</strain>
    </source>
</reference>
<feature type="compositionally biased region" description="Low complexity" evidence="5">
    <location>
        <begin position="279"/>
        <end position="297"/>
    </location>
</feature>
<dbReference type="InterPro" id="IPR009050">
    <property type="entry name" value="Globin-like_sf"/>
</dbReference>
<feature type="region of interest" description="Disordered" evidence="5">
    <location>
        <begin position="270"/>
        <end position="297"/>
    </location>
</feature>
<dbReference type="InterPro" id="IPR012292">
    <property type="entry name" value="Globin/Proto"/>
</dbReference>
<gene>
    <name evidence="6" type="primary">THB3</name>
    <name evidence="7" type="ORF">CHLRE_04g218800v5</name>
</gene>
<evidence type="ECO:0000313" key="8">
    <source>
        <dbReference type="Proteomes" id="UP000006906"/>
    </source>
</evidence>
<evidence type="ECO:0000256" key="5">
    <source>
        <dbReference type="SAM" id="MobiDB-lite"/>
    </source>
</evidence>
<dbReference type="Pfam" id="PF01152">
    <property type="entry name" value="Bac_globin"/>
    <property type="match status" value="1"/>
</dbReference>
<keyword evidence="3" id="KW-0479">Metal-binding</keyword>
<dbReference type="PaxDb" id="3055-EDP04207"/>
<dbReference type="Gene3D" id="1.10.490.10">
    <property type="entry name" value="Globins"/>
    <property type="match status" value="1"/>
</dbReference>
<dbReference type="GO" id="GO:0020037">
    <property type="term" value="F:heme binding"/>
    <property type="evidence" value="ECO:0007669"/>
    <property type="project" value="InterPro"/>
</dbReference>
<keyword evidence="1" id="KW-0813">Transport</keyword>
<evidence type="ECO:0000313" key="6">
    <source>
        <dbReference type="EMBL" id="AGM75733.1"/>
    </source>
</evidence>
<dbReference type="EMBL" id="CM008965">
    <property type="protein sequence ID" value="PNW84042.1"/>
    <property type="molecule type" value="Genomic_DNA"/>
</dbReference>
<dbReference type="InterPro" id="IPR001486">
    <property type="entry name" value="Hemoglobin_trunc"/>
</dbReference>
<keyword evidence="8" id="KW-1185">Reference proteome</keyword>
<dbReference type="GO" id="GO:0046872">
    <property type="term" value="F:metal ion binding"/>
    <property type="evidence" value="ECO:0007669"/>
    <property type="project" value="UniProtKB-KW"/>
</dbReference>
<dbReference type="SUPFAM" id="SSF46458">
    <property type="entry name" value="Globin-like"/>
    <property type="match status" value="1"/>
</dbReference>
<keyword evidence="2" id="KW-0349">Heme</keyword>
<evidence type="ECO:0000256" key="2">
    <source>
        <dbReference type="ARBA" id="ARBA00022617"/>
    </source>
</evidence>